<dbReference type="Proteomes" id="UP000283128">
    <property type="component" value="Unassembled WGS sequence"/>
</dbReference>
<name>A0A437PZ52_9ACTN</name>
<evidence type="ECO:0000313" key="2">
    <source>
        <dbReference type="EMBL" id="RVU27518.1"/>
    </source>
</evidence>
<dbReference type="AlphaFoldDB" id="A0A437PZ52"/>
<gene>
    <name evidence="2" type="ORF">EOT10_10220</name>
</gene>
<dbReference type="SUPFAM" id="SSF55729">
    <property type="entry name" value="Acyl-CoA N-acyltransferases (Nat)"/>
    <property type="match status" value="1"/>
</dbReference>
<comment type="caution">
    <text evidence="2">The sequence shown here is derived from an EMBL/GenBank/DDBJ whole genome shotgun (WGS) entry which is preliminary data.</text>
</comment>
<organism evidence="2 3">
    <name type="scientific">Streptomyces antnestii</name>
    <dbReference type="NCBI Taxonomy" id="2494256"/>
    <lineage>
        <taxon>Bacteria</taxon>
        <taxon>Bacillati</taxon>
        <taxon>Actinomycetota</taxon>
        <taxon>Actinomycetes</taxon>
        <taxon>Kitasatosporales</taxon>
        <taxon>Streptomycetaceae</taxon>
        <taxon>Streptomyces</taxon>
    </lineage>
</organism>
<feature type="domain" description="BioF2-like acetyltransferase" evidence="1">
    <location>
        <begin position="180"/>
        <end position="325"/>
    </location>
</feature>
<protein>
    <submittedName>
        <fullName evidence="2">GNAT family N-acetyltransferase</fullName>
    </submittedName>
</protein>
<accession>A0A437PZ52</accession>
<dbReference type="GO" id="GO:0016740">
    <property type="term" value="F:transferase activity"/>
    <property type="evidence" value="ECO:0007669"/>
    <property type="project" value="UniProtKB-KW"/>
</dbReference>
<sequence length="376" mass="41661">MRAGGGGLSVEVCTDGGRFGALGADWDALYRRSRTATPFQSHAWLHSWWLSYGTRGGLRVVLVRDGGRLVAAAPLMRRWRPVPALVPLGGGISDFCDVLVDDGTGEPGDLSRRAARALQDALWRLALTHVIDFREVRPGGAVERLYDRWPGPRRRLDDSLCLELPPVPMDDIVSRLPRARAQRARAKMRKLDALGIERRVVPRDEVDDSVRRLVELHRLQWEGRKVTAEHLRPRFSEHLTRSVALMARSGDAVVTEFRIDETVLAADLTFLSPRLAGGYLYGAHPGLRERKADVATMLLRSCSEHVQDRASGSLSLLRGDEPYKHHWRPDSVVNQRFVLARTATAPGIALAVGDVTARHLAKKALLAWKARGGGTS</sequence>
<evidence type="ECO:0000259" key="1">
    <source>
        <dbReference type="Pfam" id="PF13480"/>
    </source>
</evidence>
<keyword evidence="3" id="KW-1185">Reference proteome</keyword>
<dbReference type="InterPro" id="IPR038740">
    <property type="entry name" value="BioF2-like_GNAT_dom"/>
</dbReference>
<dbReference type="EMBL" id="RZYA01000003">
    <property type="protein sequence ID" value="RVU27518.1"/>
    <property type="molecule type" value="Genomic_DNA"/>
</dbReference>
<dbReference type="InterPro" id="IPR016181">
    <property type="entry name" value="Acyl_CoA_acyltransferase"/>
</dbReference>
<proteinExistence type="predicted"/>
<dbReference type="OrthoDB" id="3452668at2"/>
<reference evidence="2 3" key="1">
    <citation type="submission" date="2019-01" db="EMBL/GenBank/DDBJ databases">
        <title>Genome sequences of Streptomyces and Rhizobium isolates collected from root and soil.</title>
        <authorList>
            <person name="Chhettri S."/>
            <person name="Sevigny J.L."/>
            <person name="Sen A."/>
            <person name="Ennis N."/>
            <person name="Tisa L."/>
        </authorList>
    </citation>
    <scope>NUCLEOTIDE SEQUENCE [LARGE SCALE GENOMIC DNA]</scope>
    <source>
        <strain evidence="2 3">San01</strain>
    </source>
</reference>
<evidence type="ECO:0000313" key="3">
    <source>
        <dbReference type="Proteomes" id="UP000283128"/>
    </source>
</evidence>
<dbReference type="Pfam" id="PF13480">
    <property type="entry name" value="Acetyltransf_6"/>
    <property type="match status" value="1"/>
</dbReference>
<dbReference type="RefSeq" id="WP_127827775.1">
    <property type="nucleotide sequence ID" value="NZ_RZYA01000003.1"/>
</dbReference>
<keyword evidence="2" id="KW-0808">Transferase</keyword>